<sequence>MGYLYALVAVLSAISVLNLLLTLGIIRRLRSRPMNQPVDYPGVLPAGTVLEDFAARDLRGRPVSRDELSGRTLVGFFSPGCSSCLDRLPDFVAVSAAFGRERSWAVLLGDVASAGEYLPSLEPVARVVPQDPDGPLISAFSVSAFPTFFVVDATGRILASGLTTDDLSVPTAV</sequence>
<dbReference type="InterPro" id="IPR036249">
    <property type="entry name" value="Thioredoxin-like_sf"/>
</dbReference>
<evidence type="ECO:0000313" key="4">
    <source>
        <dbReference type="Proteomes" id="UP000679690"/>
    </source>
</evidence>
<organism evidence="3 4">
    <name type="scientific">Actinoplanes flavus</name>
    <dbReference type="NCBI Taxonomy" id="2820290"/>
    <lineage>
        <taxon>Bacteria</taxon>
        <taxon>Bacillati</taxon>
        <taxon>Actinomycetota</taxon>
        <taxon>Actinomycetes</taxon>
        <taxon>Micromonosporales</taxon>
        <taxon>Micromonosporaceae</taxon>
        <taxon>Actinoplanes</taxon>
    </lineage>
</organism>
<gene>
    <name evidence="3" type="ORF">J5X75_28680</name>
</gene>
<reference evidence="3 4" key="1">
    <citation type="submission" date="2021-03" db="EMBL/GenBank/DDBJ databases">
        <title>Actinoplanes flavus sp. nov., a novel actinomycete isolated from Coconut Palm rhizosphere soil.</title>
        <authorList>
            <person name="Luo X."/>
        </authorList>
    </citation>
    <scope>NUCLEOTIDE SEQUENCE [LARGE SCALE GENOMIC DNA]</scope>
    <source>
        <strain evidence="3 4">NEAU-H7</strain>
    </source>
</reference>
<keyword evidence="1" id="KW-1133">Transmembrane helix</keyword>
<keyword evidence="1" id="KW-0472">Membrane</keyword>
<feature type="domain" description="Thioredoxin" evidence="2">
    <location>
        <begin position="44"/>
        <end position="173"/>
    </location>
</feature>
<evidence type="ECO:0000259" key="2">
    <source>
        <dbReference type="PROSITE" id="PS51352"/>
    </source>
</evidence>
<keyword evidence="4" id="KW-1185">Reference proteome</keyword>
<protein>
    <submittedName>
        <fullName evidence="3">TlpA family protein disulfide reductase</fullName>
    </submittedName>
</protein>
<dbReference type="PROSITE" id="PS51352">
    <property type="entry name" value="THIOREDOXIN_2"/>
    <property type="match status" value="1"/>
</dbReference>
<dbReference type="RefSeq" id="WP_208470637.1">
    <property type="nucleotide sequence ID" value="NZ_JAGFNS010000021.1"/>
</dbReference>
<dbReference type="Proteomes" id="UP000679690">
    <property type="component" value="Unassembled WGS sequence"/>
</dbReference>
<evidence type="ECO:0000313" key="3">
    <source>
        <dbReference type="EMBL" id="MBO3741491.1"/>
    </source>
</evidence>
<name>A0ABS3USE6_9ACTN</name>
<dbReference type="CDD" id="cd02966">
    <property type="entry name" value="TlpA_like_family"/>
    <property type="match status" value="1"/>
</dbReference>
<dbReference type="EMBL" id="JAGFNS010000021">
    <property type="protein sequence ID" value="MBO3741491.1"/>
    <property type="molecule type" value="Genomic_DNA"/>
</dbReference>
<keyword evidence="1" id="KW-0812">Transmembrane</keyword>
<comment type="caution">
    <text evidence="3">The sequence shown here is derived from an EMBL/GenBank/DDBJ whole genome shotgun (WGS) entry which is preliminary data.</text>
</comment>
<dbReference type="Gene3D" id="3.40.30.10">
    <property type="entry name" value="Glutaredoxin"/>
    <property type="match status" value="1"/>
</dbReference>
<dbReference type="InterPro" id="IPR013766">
    <property type="entry name" value="Thioredoxin_domain"/>
</dbReference>
<accession>A0ABS3USE6</accession>
<dbReference type="SUPFAM" id="SSF52833">
    <property type="entry name" value="Thioredoxin-like"/>
    <property type="match status" value="1"/>
</dbReference>
<evidence type="ECO:0000256" key="1">
    <source>
        <dbReference type="SAM" id="Phobius"/>
    </source>
</evidence>
<feature type="transmembrane region" description="Helical" evidence="1">
    <location>
        <begin position="6"/>
        <end position="26"/>
    </location>
</feature>
<proteinExistence type="predicted"/>